<reference evidence="7 8" key="1">
    <citation type="submission" date="2024-05" db="EMBL/GenBank/DDBJ databases">
        <title>A high-quality chromosomal-level genome assembly of Topmouth culter (Culter alburnus).</title>
        <authorList>
            <person name="Zhao H."/>
        </authorList>
    </citation>
    <scope>NUCLEOTIDE SEQUENCE [LARGE SCALE GENOMIC DNA]</scope>
    <source>
        <strain evidence="7">CATC2023</strain>
        <tissue evidence="7">Muscle</tissue>
    </source>
</reference>
<dbReference type="AlphaFoldDB" id="A0AAW2B8T1"/>
<comment type="caution">
    <text evidence="7">The sequence shown here is derived from an EMBL/GenBank/DDBJ whole genome shotgun (WGS) entry which is preliminary data.</text>
</comment>
<dbReference type="EMBL" id="JAWDJR010000001">
    <property type="protein sequence ID" value="KAK9981671.1"/>
    <property type="molecule type" value="Genomic_DNA"/>
</dbReference>
<accession>A0AAW2B8T1</accession>
<dbReference type="GO" id="GO:0030246">
    <property type="term" value="F:carbohydrate binding"/>
    <property type="evidence" value="ECO:0007669"/>
    <property type="project" value="UniProtKB-KW"/>
</dbReference>
<feature type="domain" description="C-type lectin" evidence="6">
    <location>
        <begin position="117"/>
        <end position="226"/>
    </location>
</feature>
<keyword evidence="8" id="KW-1185">Reference proteome</keyword>
<keyword evidence="5" id="KW-0472">Membrane</keyword>
<evidence type="ECO:0000259" key="6">
    <source>
        <dbReference type="PROSITE" id="PS50041"/>
    </source>
</evidence>
<keyword evidence="5" id="KW-0812">Transmembrane</keyword>
<dbReference type="InterPro" id="IPR033989">
    <property type="entry name" value="CD209-like_CTLD"/>
</dbReference>
<keyword evidence="3" id="KW-0175">Coiled coil</keyword>
<evidence type="ECO:0000256" key="5">
    <source>
        <dbReference type="SAM" id="Phobius"/>
    </source>
</evidence>
<feature type="region of interest" description="Disordered" evidence="4">
    <location>
        <begin position="1"/>
        <end position="32"/>
    </location>
</feature>
<gene>
    <name evidence="7" type="ORF">ABG768_001195</name>
</gene>
<protein>
    <recommendedName>
        <fullName evidence="6">C-type lectin domain-containing protein</fullName>
    </recommendedName>
</protein>
<evidence type="ECO:0000256" key="2">
    <source>
        <dbReference type="ARBA" id="ARBA00023157"/>
    </source>
</evidence>
<dbReference type="SUPFAM" id="SSF56436">
    <property type="entry name" value="C-type lectin-like"/>
    <property type="match status" value="1"/>
</dbReference>
<evidence type="ECO:0000256" key="4">
    <source>
        <dbReference type="SAM" id="MobiDB-lite"/>
    </source>
</evidence>
<proteinExistence type="predicted"/>
<dbReference type="InterPro" id="IPR018378">
    <property type="entry name" value="C-type_lectin_CS"/>
</dbReference>
<evidence type="ECO:0000313" key="7">
    <source>
        <dbReference type="EMBL" id="KAK9981671.1"/>
    </source>
</evidence>
<feature type="coiled-coil region" evidence="3">
    <location>
        <begin position="78"/>
        <end position="112"/>
    </location>
</feature>
<feature type="transmembrane region" description="Helical" evidence="5">
    <location>
        <begin position="42"/>
        <end position="62"/>
    </location>
</feature>
<evidence type="ECO:0000313" key="8">
    <source>
        <dbReference type="Proteomes" id="UP001479290"/>
    </source>
</evidence>
<dbReference type="InterPro" id="IPR016187">
    <property type="entry name" value="CTDL_fold"/>
</dbReference>
<sequence length="235" mass="26979">MDLDSIYQNIEPEDVKDTGGPQIQSQSQNEGQTQKQRGSTCFMWMTVCLGMICVLLLVSIIVQHISITSERDLFSSTAEEFNQTINSLQHKNTELTLKKLKLENELRKLYKQGKDRFFISSESKNWSESRQYCRDRGGDLVIIKNEVKQRFITSFFKQRVWIGLTDIQQEGNMKWVDNSILSQGFWEESEPNVSGGEDCIEINPTSPVLNNWNDESCSSMRKWVCENVTSVPASS</sequence>
<dbReference type="PANTHER" id="PTHR22802">
    <property type="entry name" value="C-TYPE LECTIN SUPERFAMILY MEMBER"/>
    <property type="match status" value="1"/>
</dbReference>
<keyword evidence="5" id="KW-1133">Transmembrane helix</keyword>
<organism evidence="7 8">
    <name type="scientific">Culter alburnus</name>
    <name type="common">Topmouth culter</name>
    <dbReference type="NCBI Taxonomy" id="194366"/>
    <lineage>
        <taxon>Eukaryota</taxon>
        <taxon>Metazoa</taxon>
        <taxon>Chordata</taxon>
        <taxon>Craniata</taxon>
        <taxon>Vertebrata</taxon>
        <taxon>Euteleostomi</taxon>
        <taxon>Actinopterygii</taxon>
        <taxon>Neopterygii</taxon>
        <taxon>Teleostei</taxon>
        <taxon>Ostariophysi</taxon>
        <taxon>Cypriniformes</taxon>
        <taxon>Xenocyprididae</taxon>
        <taxon>Xenocypridinae</taxon>
        <taxon>Culter</taxon>
    </lineage>
</organism>
<dbReference type="Gene3D" id="3.10.100.10">
    <property type="entry name" value="Mannose-Binding Protein A, subunit A"/>
    <property type="match status" value="1"/>
</dbReference>
<feature type="compositionally biased region" description="Polar residues" evidence="4">
    <location>
        <begin position="21"/>
        <end position="32"/>
    </location>
</feature>
<evidence type="ECO:0000256" key="1">
    <source>
        <dbReference type="ARBA" id="ARBA00022734"/>
    </source>
</evidence>
<dbReference type="PANTHER" id="PTHR22802:SF471">
    <property type="entry name" value="CD209F ANTIGEN"/>
    <property type="match status" value="1"/>
</dbReference>
<dbReference type="InterPro" id="IPR001304">
    <property type="entry name" value="C-type_lectin-like"/>
</dbReference>
<dbReference type="PROSITE" id="PS50041">
    <property type="entry name" value="C_TYPE_LECTIN_2"/>
    <property type="match status" value="1"/>
</dbReference>
<dbReference type="Proteomes" id="UP001479290">
    <property type="component" value="Unassembled WGS sequence"/>
</dbReference>
<dbReference type="InterPro" id="IPR016186">
    <property type="entry name" value="C-type_lectin-like/link_sf"/>
</dbReference>
<dbReference type="PROSITE" id="PS00615">
    <property type="entry name" value="C_TYPE_LECTIN_1"/>
    <property type="match status" value="1"/>
</dbReference>
<name>A0AAW2B8T1_CULAL</name>
<dbReference type="InterPro" id="IPR051004">
    <property type="entry name" value="DC-SIGN_domain-containing"/>
</dbReference>
<dbReference type="CDD" id="cd03590">
    <property type="entry name" value="CLECT_DC-SIGN_like"/>
    <property type="match status" value="1"/>
</dbReference>
<dbReference type="SMART" id="SM00034">
    <property type="entry name" value="CLECT"/>
    <property type="match status" value="1"/>
</dbReference>
<keyword evidence="1" id="KW-0430">Lectin</keyword>
<evidence type="ECO:0000256" key="3">
    <source>
        <dbReference type="SAM" id="Coils"/>
    </source>
</evidence>
<dbReference type="Pfam" id="PF00059">
    <property type="entry name" value="Lectin_C"/>
    <property type="match status" value="1"/>
</dbReference>
<keyword evidence="2" id="KW-1015">Disulfide bond</keyword>